<dbReference type="Proteomes" id="UP001287286">
    <property type="component" value="Unassembled WGS sequence"/>
</dbReference>
<organism evidence="1 2">
    <name type="scientific">Purpureocillium lilacinum</name>
    <name type="common">Paecilomyces lilacinus</name>
    <dbReference type="NCBI Taxonomy" id="33203"/>
    <lineage>
        <taxon>Eukaryota</taxon>
        <taxon>Fungi</taxon>
        <taxon>Dikarya</taxon>
        <taxon>Ascomycota</taxon>
        <taxon>Pezizomycotina</taxon>
        <taxon>Sordariomycetes</taxon>
        <taxon>Hypocreomycetidae</taxon>
        <taxon>Hypocreales</taxon>
        <taxon>Ophiocordycipitaceae</taxon>
        <taxon>Purpureocillium</taxon>
    </lineage>
</organism>
<sequence length="272" mass="29396">MDPKVKCHMFVGEGTDANCTSRVGHGNLHRASPRDSPFSFASFLSHNTTRPQKVGAALIEVVVTKVICDPDASRRMALSDRLDAADLWLLVALYPFPSLRGSALLRRTSLTVAGFELGTSSGVGKRVAAAAELLPVVSAGWETAARGQTPGGGAAAGDDVGNRTRQFLMRVANRVFTERPLSQVEVIAHLLGHPTEYSNNSAWAYLNTSVLYWQVFRQWKHLRRESGAVATGDLAEESVIVEEEGQRISLVEAYRHGAGGFRPSQVVAGPCR</sequence>
<accession>A0ABR0BHL9</accession>
<name>A0ABR0BHL9_PURLI</name>
<evidence type="ECO:0000313" key="1">
    <source>
        <dbReference type="EMBL" id="KAK4077991.1"/>
    </source>
</evidence>
<gene>
    <name evidence="1" type="ORF">Purlil1_12142</name>
</gene>
<protein>
    <submittedName>
        <fullName evidence="1">Uncharacterized protein</fullName>
    </submittedName>
</protein>
<keyword evidence="2" id="KW-1185">Reference proteome</keyword>
<evidence type="ECO:0000313" key="2">
    <source>
        <dbReference type="Proteomes" id="UP001287286"/>
    </source>
</evidence>
<reference evidence="1 2" key="1">
    <citation type="journal article" date="2024" name="Microbiol. Resour. Announc.">
        <title>Genome annotations for the ascomycete fungi Trichoderma harzianum, Trichoderma aggressivum, and Purpureocillium lilacinum.</title>
        <authorList>
            <person name="Beijen E.P.W."/>
            <person name="Ohm R.A."/>
        </authorList>
    </citation>
    <scope>NUCLEOTIDE SEQUENCE [LARGE SCALE GENOMIC DNA]</scope>
    <source>
        <strain evidence="1 2">CBS 150709</strain>
    </source>
</reference>
<proteinExistence type="predicted"/>
<dbReference type="EMBL" id="JAWRVI010000090">
    <property type="protein sequence ID" value="KAK4077991.1"/>
    <property type="molecule type" value="Genomic_DNA"/>
</dbReference>
<comment type="caution">
    <text evidence="1">The sequence shown here is derived from an EMBL/GenBank/DDBJ whole genome shotgun (WGS) entry which is preliminary data.</text>
</comment>